<dbReference type="AlphaFoldDB" id="B1ZX23"/>
<proteinExistence type="predicted"/>
<dbReference type="EMBL" id="CP001032">
    <property type="protein sequence ID" value="ACB75134.1"/>
    <property type="molecule type" value="Genomic_DNA"/>
</dbReference>
<keyword evidence="2" id="KW-1185">Reference proteome</keyword>
<dbReference type="KEGG" id="ote:Oter_1851"/>
<dbReference type="STRING" id="452637.Oter_1851"/>
<dbReference type="HOGENOM" id="CLU_3357377_0_0_0"/>
<evidence type="ECO:0000313" key="2">
    <source>
        <dbReference type="Proteomes" id="UP000007013"/>
    </source>
</evidence>
<protein>
    <submittedName>
        <fullName evidence="1">Uncharacterized protein</fullName>
    </submittedName>
</protein>
<gene>
    <name evidence="1" type="ordered locus">Oter_1851</name>
</gene>
<accession>B1ZX23</accession>
<evidence type="ECO:0000313" key="1">
    <source>
        <dbReference type="EMBL" id="ACB75134.1"/>
    </source>
</evidence>
<sequence length="36" mass="3730">MAAAADTAPEGWRLPFISKRCATLLGPSSQKEATPG</sequence>
<organism evidence="1 2">
    <name type="scientific">Opitutus terrae (strain DSM 11246 / JCM 15787 / PB90-1)</name>
    <dbReference type="NCBI Taxonomy" id="452637"/>
    <lineage>
        <taxon>Bacteria</taxon>
        <taxon>Pseudomonadati</taxon>
        <taxon>Verrucomicrobiota</taxon>
        <taxon>Opitutia</taxon>
        <taxon>Opitutales</taxon>
        <taxon>Opitutaceae</taxon>
        <taxon>Opitutus</taxon>
    </lineage>
</organism>
<dbReference type="Proteomes" id="UP000007013">
    <property type="component" value="Chromosome"/>
</dbReference>
<reference evidence="1 2" key="1">
    <citation type="journal article" date="2011" name="J. Bacteriol.">
        <title>Genome sequence of the verrucomicrobium Opitutus terrae PB90-1, an abundant inhabitant of rice paddy soil ecosystems.</title>
        <authorList>
            <person name="van Passel M.W."/>
            <person name="Kant R."/>
            <person name="Palva A."/>
            <person name="Copeland A."/>
            <person name="Lucas S."/>
            <person name="Lapidus A."/>
            <person name="Glavina del Rio T."/>
            <person name="Pitluck S."/>
            <person name="Goltsman E."/>
            <person name="Clum A."/>
            <person name="Sun H."/>
            <person name="Schmutz J."/>
            <person name="Larimer F.W."/>
            <person name="Land M.L."/>
            <person name="Hauser L."/>
            <person name="Kyrpides N."/>
            <person name="Mikhailova N."/>
            <person name="Richardson P.P."/>
            <person name="Janssen P.H."/>
            <person name="de Vos W.M."/>
            <person name="Smidt H."/>
        </authorList>
    </citation>
    <scope>NUCLEOTIDE SEQUENCE [LARGE SCALE GENOMIC DNA]</scope>
    <source>
        <strain evidence="2">DSM 11246 / JCM 15787 / PB90-1</strain>
    </source>
</reference>
<name>B1ZX23_OPITP</name>